<feature type="domain" description="AB hydrolase-1" evidence="2">
    <location>
        <begin position="86"/>
        <end position="334"/>
    </location>
</feature>
<dbReference type="PRINTS" id="PR00111">
    <property type="entry name" value="ABHYDROLASE"/>
</dbReference>
<dbReference type="GO" id="GO:0046503">
    <property type="term" value="P:glycerolipid catabolic process"/>
    <property type="evidence" value="ECO:0007669"/>
    <property type="project" value="TreeGrafter"/>
</dbReference>
<gene>
    <name evidence="3" type="ORF">FDO65_12525</name>
</gene>
<dbReference type="InterPro" id="IPR000073">
    <property type="entry name" value="AB_hydrolase_1"/>
</dbReference>
<accession>A0A4U6QEA7</accession>
<evidence type="ECO:0000256" key="1">
    <source>
        <dbReference type="SAM" id="MobiDB-lite"/>
    </source>
</evidence>
<dbReference type="OrthoDB" id="8957634at2"/>
<evidence type="ECO:0000313" key="4">
    <source>
        <dbReference type="Proteomes" id="UP000306985"/>
    </source>
</evidence>
<dbReference type="Gene3D" id="3.40.50.1820">
    <property type="entry name" value="alpha/beta hydrolase"/>
    <property type="match status" value="1"/>
</dbReference>
<dbReference type="InterPro" id="IPR029058">
    <property type="entry name" value="AB_hydrolase_fold"/>
</dbReference>
<comment type="caution">
    <text evidence="3">The sequence shown here is derived from an EMBL/GenBank/DDBJ whole genome shotgun (WGS) entry which is preliminary data.</text>
</comment>
<dbReference type="AlphaFoldDB" id="A0A4U6QEA7"/>
<dbReference type="PANTHER" id="PTHR43433">
    <property type="entry name" value="HYDROLASE, ALPHA/BETA FOLD FAMILY PROTEIN"/>
    <property type="match status" value="1"/>
</dbReference>
<dbReference type="SUPFAM" id="SSF53474">
    <property type="entry name" value="alpha/beta-Hydrolases"/>
    <property type="match status" value="1"/>
</dbReference>
<feature type="region of interest" description="Disordered" evidence="1">
    <location>
        <begin position="1"/>
        <end position="63"/>
    </location>
</feature>
<dbReference type="EMBL" id="SZZH01000003">
    <property type="protein sequence ID" value="TKV58391.1"/>
    <property type="molecule type" value="Genomic_DNA"/>
</dbReference>
<evidence type="ECO:0000313" key="3">
    <source>
        <dbReference type="EMBL" id="TKV58391.1"/>
    </source>
</evidence>
<name>A0A4U6QEA7_9ACTN</name>
<keyword evidence="3" id="KW-0378">Hydrolase</keyword>
<reference evidence="3 4" key="1">
    <citation type="submission" date="2019-05" db="EMBL/GenBank/DDBJ databases">
        <title>Nakamurella sp. N5BH11, whole genome shotgun sequence.</title>
        <authorList>
            <person name="Tuo L."/>
        </authorList>
    </citation>
    <scope>NUCLEOTIDE SEQUENCE [LARGE SCALE GENOMIC DNA]</scope>
    <source>
        <strain evidence="3 4">N5BH11</strain>
    </source>
</reference>
<dbReference type="Pfam" id="PF00561">
    <property type="entry name" value="Abhydrolase_1"/>
    <property type="match status" value="1"/>
</dbReference>
<keyword evidence="4" id="KW-1185">Reference proteome</keyword>
<evidence type="ECO:0000259" key="2">
    <source>
        <dbReference type="Pfam" id="PF00561"/>
    </source>
</evidence>
<protein>
    <submittedName>
        <fullName evidence="3">Alpha/beta hydrolase</fullName>
    </submittedName>
</protein>
<dbReference type="Proteomes" id="UP000306985">
    <property type="component" value="Unassembled WGS sequence"/>
</dbReference>
<proteinExistence type="predicted"/>
<dbReference type="InterPro" id="IPR050471">
    <property type="entry name" value="AB_hydrolase"/>
</dbReference>
<dbReference type="GO" id="GO:0004806">
    <property type="term" value="F:triacylglycerol lipase activity"/>
    <property type="evidence" value="ECO:0007669"/>
    <property type="project" value="TreeGrafter"/>
</dbReference>
<sequence>MGAGHLLGLDRPLPDRGALHHSGSGSPGTVRPDQRGRHGRRPCSGGGQSRRPAGRRCQTGRVTASATVSSNGLSLAYESFGDPADPTVLLVMGLATQMLAWEDGFCAELVARGHHVVRFDNRDVGLSTHLSDLPAGRPVSAFLGRQQPPYLTADMADDTAGLITGLGLGPVHVVGISMGGCIAQSLAIRHPDLVASLTSIASSTGSRRVGHPKLATAYRLLTRPTVTSREEAIALKLTVYRQQASPAYPLRLDAMREIAGASWDRAYDPDGSARQFAAILGSPDRTAELRRLDLPSLVVHGLSDPLINASGGRATAAAIPGAKLVTYAGMGHEIPQPLWEPIADGIAEVARAGQERRAEWPGGGA</sequence>
<dbReference type="PANTHER" id="PTHR43433:SF5">
    <property type="entry name" value="AB HYDROLASE-1 DOMAIN-CONTAINING PROTEIN"/>
    <property type="match status" value="1"/>
</dbReference>
<organism evidence="3 4">
    <name type="scientific">Nakamurella flava</name>
    <dbReference type="NCBI Taxonomy" id="2576308"/>
    <lineage>
        <taxon>Bacteria</taxon>
        <taxon>Bacillati</taxon>
        <taxon>Actinomycetota</taxon>
        <taxon>Actinomycetes</taxon>
        <taxon>Nakamurellales</taxon>
        <taxon>Nakamurellaceae</taxon>
        <taxon>Nakamurella</taxon>
    </lineage>
</organism>